<evidence type="ECO:0000313" key="2">
    <source>
        <dbReference type="Proteomes" id="UP000814033"/>
    </source>
</evidence>
<reference evidence="1" key="2">
    <citation type="journal article" date="2022" name="New Phytol.">
        <title>Evolutionary transition to the ectomycorrhizal habit in the genomes of a hyperdiverse lineage of mushroom-forming fungi.</title>
        <authorList>
            <person name="Looney B."/>
            <person name="Miyauchi S."/>
            <person name="Morin E."/>
            <person name="Drula E."/>
            <person name="Courty P.E."/>
            <person name="Kohler A."/>
            <person name="Kuo A."/>
            <person name="LaButti K."/>
            <person name="Pangilinan J."/>
            <person name="Lipzen A."/>
            <person name="Riley R."/>
            <person name="Andreopoulos W."/>
            <person name="He G."/>
            <person name="Johnson J."/>
            <person name="Nolan M."/>
            <person name="Tritt A."/>
            <person name="Barry K.W."/>
            <person name="Grigoriev I.V."/>
            <person name="Nagy L.G."/>
            <person name="Hibbett D."/>
            <person name="Henrissat B."/>
            <person name="Matheny P.B."/>
            <person name="Labbe J."/>
            <person name="Martin F.M."/>
        </authorList>
    </citation>
    <scope>NUCLEOTIDE SEQUENCE</scope>
    <source>
        <strain evidence="1">FP105234-sp</strain>
    </source>
</reference>
<dbReference type="Proteomes" id="UP000814033">
    <property type="component" value="Unassembled WGS sequence"/>
</dbReference>
<proteinExistence type="predicted"/>
<organism evidence="1 2">
    <name type="scientific">Auriscalpium vulgare</name>
    <dbReference type="NCBI Taxonomy" id="40419"/>
    <lineage>
        <taxon>Eukaryota</taxon>
        <taxon>Fungi</taxon>
        <taxon>Dikarya</taxon>
        <taxon>Basidiomycota</taxon>
        <taxon>Agaricomycotina</taxon>
        <taxon>Agaricomycetes</taxon>
        <taxon>Russulales</taxon>
        <taxon>Auriscalpiaceae</taxon>
        <taxon>Auriscalpium</taxon>
    </lineage>
</organism>
<reference evidence="1" key="1">
    <citation type="submission" date="2021-02" db="EMBL/GenBank/DDBJ databases">
        <authorList>
            <consortium name="DOE Joint Genome Institute"/>
            <person name="Ahrendt S."/>
            <person name="Looney B.P."/>
            <person name="Miyauchi S."/>
            <person name="Morin E."/>
            <person name="Drula E."/>
            <person name="Courty P.E."/>
            <person name="Chicoki N."/>
            <person name="Fauchery L."/>
            <person name="Kohler A."/>
            <person name="Kuo A."/>
            <person name="Labutti K."/>
            <person name="Pangilinan J."/>
            <person name="Lipzen A."/>
            <person name="Riley R."/>
            <person name="Andreopoulos W."/>
            <person name="He G."/>
            <person name="Johnson J."/>
            <person name="Barry K.W."/>
            <person name="Grigoriev I.V."/>
            <person name="Nagy L."/>
            <person name="Hibbett D."/>
            <person name="Henrissat B."/>
            <person name="Matheny P.B."/>
            <person name="Labbe J."/>
            <person name="Martin F."/>
        </authorList>
    </citation>
    <scope>NUCLEOTIDE SEQUENCE</scope>
    <source>
        <strain evidence="1">FP105234-sp</strain>
    </source>
</reference>
<comment type="caution">
    <text evidence="1">The sequence shown here is derived from an EMBL/GenBank/DDBJ whole genome shotgun (WGS) entry which is preliminary data.</text>
</comment>
<gene>
    <name evidence="1" type="ORF">FA95DRAFT_405521</name>
</gene>
<accession>A0ACB8RIA4</accession>
<keyword evidence="2" id="KW-1185">Reference proteome</keyword>
<name>A0ACB8RIA4_9AGAM</name>
<protein>
    <submittedName>
        <fullName evidence="1">Uncharacterized protein</fullName>
    </submittedName>
</protein>
<evidence type="ECO:0000313" key="1">
    <source>
        <dbReference type="EMBL" id="KAI0043381.1"/>
    </source>
</evidence>
<dbReference type="EMBL" id="MU276020">
    <property type="protein sequence ID" value="KAI0043381.1"/>
    <property type="molecule type" value="Genomic_DNA"/>
</dbReference>
<sequence>MSGLVISVHASCYCLPYTGALPIGASSITLLEITATHGPPRVLSPTQTSYLPERCKPSHILAIDLLTALSVSGRLSELRQVAENYV</sequence>